<dbReference type="InterPro" id="IPR005598">
    <property type="entry name" value="ATP_synth_I"/>
</dbReference>
<evidence type="ECO:0000256" key="1">
    <source>
        <dbReference type="ARBA" id="ARBA00004651"/>
    </source>
</evidence>
<evidence type="ECO:0000313" key="8">
    <source>
        <dbReference type="Proteomes" id="UP001520878"/>
    </source>
</evidence>
<keyword evidence="8" id="KW-1185">Reference proteome</keyword>
<accession>A0ABS8GA07</accession>
<protein>
    <submittedName>
        <fullName evidence="7">ATP synthase subunit I</fullName>
    </submittedName>
</protein>
<dbReference type="EMBL" id="JAJEWP010000003">
    <property type="protein sequence ID" value="MCC2616941.1"/>
    <property type="molecule type" value="Genomic_DNA"/>
</dbReference>
<gene>
    <name evidence="7" type="ORF">LJ739_11880</name>
</gene>
<evidence type="ECO:0000256" key="4">
    <source>
        <dbReference type="ARBA" id="ARBA00022989"/>
    </source>
</evidence>
<evidence type="ECO:0000256" key="6">
    <source>
        <dbReference type="SAM" id="Phobius"/>
    </source>
</evidence>
<feature type="transmembrane region" description="Helical" evidence="6">
    <location>
        <begin position="79"/>
        <end position="97"/>
    </location>
</feature>
<dbReference type="Proteomes" id="UP001520878">
    <property type="component" value="Unassembled WGS sequence"/>
</dbReference>
<evidence type="ECO:0000313" key="7">
    <source>
        <dbReference type="EMBL" id="MCC2616941.1"/>
    </source>
</evidence>
<reference evidence="7 8" key="1">
    <citation type="submission" date="2021-10" db="EMBL/GenBank/DDBJ databases">
        <title>Draft genome of Aestuariibacter halophilus JC2043.</title>
        <authorList>
            <person name="Emsley S.A."/>
            <person name="Pfannmuller K.M."/>
            <person name="Ushijima B."/>
            <person name="Saw J.H."/>
            <person name="Videau P."/>
        </authorList>
    </citation>
    <scope>NUCLEOTIDE SEQUENCE [LARGE SCALE GENOMIC DNA]</scope>
    <source>
        <strain evidence="7 8">JC2043</strain>
    </source>
</reference>
<name>A0ABS8GA07_9ALTE</name>
<keyword evidence="4 6" id="KW-1133">Transmembrane helix</keyword>
<organism evidence="7 8">
    <name type="scientific">Fluctibacter halophilus</name>
    <dbReference type="NCBI Taxonomy" id="226011"/>
    <lineage>
        <taxon>Bacteria</taxon>
        <taxon>Pseudomonadati</taxon>
        <taxon>Pseudomonadota</taxon>
        <taxon>Gammaproteobacteria</taxon>
        <taxon>Alteromonadales</taxon>
        <taxon>Alteromonadaceae</taxon>
        <taxon>Fluctibacter</taxon>
    </lineage>
</organism>
<keyword evidence="5 6" id="KW-0472">Membrane</keyword>
<evidence type="ECO:0000256" key="5">
    <source>
        <dbReference type="ARBA" id="ARBA00023136"/>
    </source>
</evidence>
<feature type="transmembrane region" description="Helical" evidence="6">
    <location>
        <begin position="12"/>
        <end position="31"/>
    </location>
</feature>
<evidence type="ECO:0000256" key="2">
    <source>
        <dbReference type="ARBA" id="ARBA00022475"/>
    </source>
</evidence>
<dbReference type="PROSITE" id="PS51257">
    <property type="entry name" value="PROKAR_LIPOPROTEIN"/>
    <property type="match status" value="1"/>
</dbReference>
<sequence>MTENGRKLVRKVVWVQSGVVVACALVTTLMMEATTGLSVFYGGLIGILPFVLFARFAFRYAGGRSNQKVVRSFSQGAKLKLLTSMILFVVAFAVLNAQPLPVLAGYAATLIAQWGAMLANSSTPD</sequence>
<dbReference type="Pfam" id="PF03899">
    <property type="entry name" value="ATP-synt_I"/>
    <property type="match status" value="1"/>
</dbReference>
<dbReference type="RefSeq" id="WP_229160779.1">
    <property type="nucleotide sequence ID" value="NZ_JAJEWP010000003.1"/>
</dbReference>
<evidence type="ECO:0000256" key="3">
    <source>
        <dbReference type="ARBA" id="ARBA00022692"/>
    </source>
</evidence>
<proteinExistence type="predicted"/>
<keyword evidence="2" id="KW-1003">Cell membrane</keyword>
<keyword evidence="3 6" id="KW-0812">Transmembrane</keyword>
<comment type="caution">
    <text evidence="7">The sequence shown here is derived from an EMBL/GenBank/DDBJ whole genome shotgun (WGS) entry which is preliminary data.</text>
</comment>
<feature type="transmembrane region" description="Helical" evidence="6">
    <location>
        <begin position="37"/>
        <end position="58"/>
    </location>
</feature>
<comment type="subcellular location">
    <subcellularLocation>
        <location evidence="1">Cell membrane</location>
        <topology evidence="1">Multi-pass membrane protein</topology>
    </subcellularLocation>
</comment>